<gene>
    <name evidence="2" type="ORF">EDC24_1359</name>
</gene>
<feature type="transmembrane region" description="Helical" evidence="1">
    <location>
        <begin position="36"/>
        <end position="56"/>
    </location>
</feature>
<dbReference type="Proteomes" id="UP000276443">
    <property type="component" value="Unassembled WGS sequence"/>
</dbReference>
<feature type="transmembrane region" description="Helical" evidence="1">
    <location>
        <begin position="68"/>
        <end position="93"/>
    </location>
</feature>
<sequence>MSLRINRKKYKQSLLSILLGTASIIFYFLMWGIDNFLTLFFFLYIISYLAHIILFIKAVKHRNSLITLGFNTIISLINLPCLIVILVMISIGIRN</sequence>
<comment type="caution">
    <text evidence="2">The sequence shown here is derived from an EMBL/GenBank/DDBJ whole genome shotgun (WGS) entry which is preliminary data.</text>
</comment>
<keyword evidence="1" id="KW-0472">Membrane</keyword>
<protein>
    <submittedName>
        <fullName evidence="2">Uncharacterized protein</fullName>
    </submittedName>
</protein>
<dbReference type="AlphaFoldDB" id="A0A3N5B9W1"/>
<keyword evidence="1" id="KW-1133">Transmembrane helix</keyword>
<name>A0A3N5B9W1_9BACI</name>
<dbReference type="EMBL" id="RKRF01000008">
    <property type="protein sequence ID" value="RPF54167.1"/>
    <property type="molecule type" value="Genomic_DNA"/>
</dbReference>
<evidence type="ECO:0000313" key="3">
    <source>
        <dbReference type="Proteomes" id="UP000276443"/>
    </source>
</evidence>
<accession>A0A3N5B9W1</accession>
<evidence type="ECO:0000256" key="1">
    <source>
        <dbReference type="SAM" id="Phobius"/>
    </source>
</evidence>
<reference evidence="2 3" key="1">
    <citation type="submission" date="2018-11" db="EMBL/GenBank/DDBJ databases">
        <title>Genomic Encyclopedia of Type Strains, Phase IV (KMG-IV): sequencing the most valuable type-strain genomes for metagenomic binning, comparative biology and taxonomic classification.</title>
        <authorList>
            <person name="Goeker M."/>
        </authorList>
    </citation>
    <scope>NUCLEOTIDE SEQUENCE [LARGE SCALE GENOMIC DNA]</scope>
    <source>
        <strain evidence="2 3">DSM 18090</strain>
    </source>
</reference>
<organism evidence="2 3">
    <name type="scientific">Aquisalibacillus elongatus</name>
    <dbReference type="NCBI Taxonomy" id="485577"/>
    <lineage>
        <taxon>Bacteria</taxon>
        <taxon>Bacillati</taxon>
        <taxon>Bacillota</taxon>
        <taxon>Bacilli</taxon>
        <taxon>Bacillales</taxon>
        <taxon>Bacillaceae</taxon>
        <taxon>Aquisalibacillus</taxon>
    </lineage>
</organism>
<feature type="transmembrane region" description="Helical" evidence="1">
    <location>
        <begin position="12"/>
        <end position="30"/>
    </location>
</feature>
<evidence type="ECO:0000313" key="2">
    <source>
        <dbReference type="EMBL" id="RPF54167.1"/>
    </source>
</evidence>
<proteinExistence type="predicted"/>
<keyword evidence="3" id="KW-1185">Reference proteome</keyword>
<keyword evidence="1" id="KW-0812">Transmembrane</keyword>